<dbReference type="HOGENOM" id="CLU_2014587_0_0_1"/>
<sequence>MYATDVSSRSEYFVLRVQSGASGMSSRNPVERSASLSLGSTIRGNRASRCSMSTCNSRGFNVAEISPHFSTDVRQTHGSSSAQRKGFLFPITSSPLTIKRPTQVEETPYFTKSKAHRHHTSTV</sequence>
<evidence type="ECO:0000313" key="1">
    <source>
        <dbReference type="EMBL" id="EER38175.1"/>
    </source>
</evidence>
<proteinExistence type="predicted"/>
<evidence type="ECO:0000313" key="2">
    <source>
        <dbReference type="Proteomes" id="UP000002624"/>
    </source>
</evidence>
<dbReference type="EMBL" id="GG692432">
    <property type="protein sequence ID" value="EER38175.1"/>
    <property type="molecule type" value="Genomic_DNA"/>
</dbReference>
<dbReference type="AlphaFoldDB" id="C6HNX9"/>
<reference evidence="2" key="1">
    <citation type="submission" date="2009-05" db="EMBL/GenBank/DDBJ databases">
        <title>The genome sequence of Ajellomyces capsulatus strain H143.</title>
        <authorList>
            <person name="Champion M."/>
            <person name="Cuomo C.A."/>
            <person name="Ma L.-J."/>
            <person name="Henn M.R."/>
            <person name="Sil A."/>
            <person name="Goldman B."/>
            <person name="Young S.K."/>
            <person name="Kodira C.D."/>
            <person name="Zeng Q."/>
            <person name="Koehrsen M."/>
            <person name="Alvarado L."/>
            <person name="Berlin A.M."/>
            <person name="Borenstein D."/>
            <person name="Chen Z."/>
            <person name="Engels R."/>
            <person name="Freedman E."/>
            <person name="Gellesch M."/>
            <person name="Goldberg J."/>
            <person name="Griggs A."/>
            <person name="Gujja S."/>
            <person name="Heiman D.I."/>
            <person name="Hepburn T.A."/>
            <person name="Howarth C."/>
            <person name="Jen D."/>
            <person name="Larson L."/>
            <person name="Lewis B."/>
            <person name="Mehta T."/>
            <person name="Park D."/>
            <person name="Pearson M."/>
            <person name="Roberts A."/>
            <person name="Saif S."/>
            <person name="Shea T.D."/>
            <person name="Shenoy N."/>
            <person name="Sisk P."/>
            <person name="Stolte C."/>
            <person name="Sykes S."/>
            <person name="Walk T."/>
            <person name="White J."/>
            <person name="Yandava C."/>
            <person name="Klein B."/>
            <person name="McEwen J.G."/>
            <person name="Puccia R."/>
            <person name="Goldman G.H."/>
            <person name="Felipe M.S."/>
            <person name="Nino-Vega G."/>
            <person name="San-Blas G."/>
            <person name="Taylor J.W."/>
            <person name="Mendoza L."/>
            <person name="Galagan J.E."/>
            <person name="Nusbaum C."/>
            <person name="Birren B.W."/>
        </authorList>
    </citation>
    <scope>NUCLEOTIDE SEQUENCE [LARGE SCALE GENOMIC DNA]</scope>
    <source>
        <strain evidence="2">H143</strain>
    </source>
</reference>
<dbReference type="VEuPathDB" id="FungiDB:HCDG_07910"/>
<dbReference type="Proteomes" id="UP000002624">
    <property type="component" value="Unassembled WGS sequence"/>
</dbReference>
<organism evidence="1 2">
    <name type="scientific">Ajellomyces capsulatus (strain H143)</name>
    <name type="common">Darling's disease fungus</name>
    <name type="synonym">Histoplasma capsulatum</name>
    <dbReference type="NCBI Taxonomy" id="544712"/>
    <lineage>
        <taxon>Eukaryota</taxon>
        <taxon>Fungi</taxon>
        <taxon>Dikarya</taxon>
        <taxon>Ascomycota</taxon>
        <taxon>Pezizomycotina</taxon>
        <taxon>Eurotiomycetes</taxon>
        <taxon>Eurotiomycetidae</taxon>
        <taxon>Onygenales</taxon>
        <taxon>Ajellomycetaceae</taxon>
        <taxon>Histoplasma</taxon>
    </lineage>
</organism>
<protein>
    <submittedName>
        <fullName evidence="1">Uncharacterized protein</fullName>
    </submittedName>
</protein>
<accession>C6HNX9</accession>
<gene>
    <name evidence="1" type="ORF">HCDG_07910</name>
</gene>
<name>C6HNX9_AJECH</name>